<dbReference type="Proteomes" id="UP000626109">
    <property type="component" value="Unassembled WGS sequence"/>
</dbReference>
<feature type="transmembrane region" description="Helical" evidence="6">
    <location>
        <begin position="452"/>
        <end position="472"/>
    </location>
</feature>
<evidence type="ECO:0000256" key="3">
    <source>
        <dbReference type="ARBA" id="ARBA00022531"/>
    </source>
</evidence>
<organism evidence="7 8">
    <name type="scientific">Polarella glacialis</name>
    <name type="common">Dinoflagellate</name>
    <dbReference type="NCBI Taxonomy" id="89957"/>
    <lineage>
        <taxon>Eukaryota</taxon>
        <taxon>Sar</taxon>
        <taxon>Alveolata</taxon>
        <taxon>Dinophyceae</taxon>
        <taxon>Suessiales</taxon>
        <taxon>Suessiaceae</taxon>
        <taxon>Polarella</taxon>
    </lineage>
</organism>
<feature type="transmembrane region" description="Helical" evidence="6">
    <location>
        <begin position="365"/>
        <end position="382"/>
    </location>
</feature>
<dbReference type="GO" id="GO:0009507">
    <property type="term" value="C:chloroplast"/>
    <property type="evidence" value="ECO:0007669"/>
    <property type="project" value="UniProtKB-SubCell"/>
</dbReference>
<sequence length="486" mass="50997">MVKNTELGFVALAAVSGSAVLGFVPSSLSATAAAPPSPALRGVSSARQSAQSGQVGSHPATLATLCGACALAGAARSSTQKKSRRHAFDLAAQEGVTPPFGLFDPLGLAKGKDAAEFRKLRISVAMMASVGLVLPHFWKIQGFENVPSGIGAVFTDMGGAGFAALFLGAGLHELVLWKDDESKDPGDFGDPFGGKNVAAIGKDFVWYFAEKPIARNFELNNGRMAMFAVLGQIVAELVTGKEYSQAFWPELFEVRSAVLGFVPSSLSATAAAPPSPALRGVSSARQSAQSGQVGSHPATLATLCGACALAGAARSSTQKKSRRHAFDLAAQEGVTPPFGLFDPLGLAKGKDAAEFRKLRISETKHGRVAMMASVGLVLPHFWKIQGFENVPSGIGAAWLCLGLLVYFLCCRVLSPKKVYVFLFVVSNCEAVFTEMGGAGFAALFLGAGLHELVPWLCLGLCVFILCVVKYCFKIKCIRVVGCCKQL</sequence>
<dbReference type="SUPFAM" id="SSF103511">
    <property type="entry name" value="Chlorophyll a-b binding protein"/>
    <property type="match status" value="2"/>
</dbReference>
<dbReference type="Gene3D" id="1.10.3460.10">
    <property type="entry name" value="Chlorophyll a/b binding protein domain"/>
    <property type="match status" value="2"/>
</dbReference>
<feature type="binding site" evidence="5">
    <location>
        <position position="362"/>
    </location>
    <ligand>
        <name>chlorophyll a</name>
        <dbReference type="ChEBI" id="CHEBI:58416"/>
        <label>1</label>
    </ligand>
</feature>
<dbReference type="GO" id="GO:0016020">
    <property type="term" value="C:membrane"/>
    <property type="evidence" value="ECO:0007669"/>
    <property type="project" value="InterPro"/>
</dbReference>
<evidence type="ECO:0000256" key="4">
    <source>
        <dbReference type="ARBA" id="ARBA00022640"/>
    </source>
</evidence>
<feature type="binding site" evidence="5">
    <location>
        <position position="218"/>
    </location>
    <ligand>
        <name>chlorophyll a</name>
        <dbReference type="ChEBI" id="CHEBI:58416"/>
        <label>1</label>
    </ligand>
</feature>
<evidence type="ECO:0000256" key="1">
    <source>
        <dbReference type="ARBA" id="ARBA00004229"/>
    </source>
</evidence>
<evidence type="ECO:0000313" key="7">
    <source>
        <dbReference type="EMBL" id="CAE8734131.1"/>
    </source>
</evidence>
<dbReference type="EMBL" id="CAJNNW010036421">
    <property type="protein sequence ID" value="CAE8734131.1"/>
    <property type="molecule type" value="Genomic_DNA"/>
</dbReference>
<dbReference type="PANTHER" id="PTHR21649">
    <property type="entry name" value="CHLOROPHYLL A/B BINDING PROTEIN"/>
    <property type="match status" value="1"/>
</dbReference>
<evidence type="ECO:0000313" key="8">
    <source>
        <dbReference type="Proteomes" id="UP000626109"/>
    </source>
</evidence>
<comment type="caution">
    <text evidence="7">The sequence shown here is derived from an EMBL/GenBank/DDBJ whole genome shotgun (WGS) entry which is preliminary data.</text>
</comment>
<dbReference type="InterPro" id="IPR022796">
    <property type="entry name" value="Chloroa_b-bind"/>
</dbReference>
<name>A0A813LNR5_POLGL</name>
<proteinExistence type="predicted"/>
<feature type="transmembrane region" description="Helical" evidence="6">
    <location>
        <begin position="57"/>
        <end position="75"/>
    </location>
</feature>
<keyword evidence="3" id="KW-0602">Photosynthesis</keyword>
<keyword evidence="5" id="KW-0148">Chlorophyll</keyword>
<keyword evidence="6" id="KW-1133">Transmembrane helix</keyword>
<gene>
    <name evidence="7" type="ORF">PGLA2088_LOCUS47154</name>
</gene>
<feature type="binding site" description="axial binding residue" evidence="5">
    <location>
        <position position="328"/>
    </location>
    <ligand>
        <name>chlorophyll b</name>
        <dbReference type="ChEBI" id="CHEBI:61721"/>
        <label>1</label>
    </ligand>
    <ligandPart>
        <name>Mg</name>
        <dbReference type="ChEBI" id="CHEBI:25107"/>
    </ligandPart>
</feature>
<dbReference type="InterPro" id="IPR001344">
    <property type="entry name" value="Chloro_AB-bd_pln"/>
</dbReference>
<dbReference type="AlphaFoldDB" id="A0A813LNR5"/>
<protein>
    <submittedName>
        <fullName evidence="7">Uncharacterized protein</fullName>
    </submittedName>
</protein>
<comment type="subcellular location">
    <subcellularLocation>
        <location evidence="1">Plastid</location>
        <location evidence="1">Chloroplast</location>
    </subcellularLocation>
</comment>
<reference evidence="7" key="1">
    <citation type="submission" date="2021-02" db="EMBL/GenBank/DDBJ databases">
        <authorList>
            <person name="Dougan E. K."/>
            <person name="Rhodes N."/>
            <person name="Thang M."/>
            <person name="Chan C."/>
        </authorList>
    </citation>
    <scope>NUCLEOTIDE SEQUENCE</scope>
</reference>
<feature type="transmembrane region" description="Helical" evidence="6">
    <location>
        <begin position="120"/>
        <end position="138"/>
    </location>
</feature>
<accession>A0A813LNR5</accession>
<feature type="transmembrane region" description="Helical" evidence="6">
    <location>
        <begin position="394"/>
        <end position="413"/>
    </location>
</feature>
<feature type="binding site" evidence="5">
    <location>
        <position position="367"/>
    </location>
    <ligand>
        <name>chlorophyll a</name>
        <dbReference type="ChEBI" id="CHEBI:58416"/>
        <label>1</label>
    </ligand>
</feature>
<dbReference type="GO" id="GO:0009765">
    <property type="term" value="P:photosynthesis, light harvesting"/>
    <property type="evidence" value="ECO:0007669"/>
    <property type="project" value="InterPro"/>
</dbReference>
<evidence type="ECO:0000256" key="2">
    <source>
        <dbReference type="ARBA" id="ARBA00022528"/>
    </source>
</evidence>
<keyword evidence="5" id="KW-0157">Chromophore</keyword>
<feature type="transmembrane region" description="Helical" evidence="6">
    <location>
        <begin position="420"/>
        <end position="446"/>
    </location>
</feature>
<feature type="binding site" description="axial binding residue" evidence="5">
    <location>
        <position position="223"/>
    </location>
    <ligand>
        <name>chlorophyll b</name>
        <dbReference type="ChEBI" id="CHEBI:61721"/>
        <label>1</label>
    </ligand>
    <ligandPart>
        <name>Mg</name>
        <dbReference type="ChEBI" id="CHEBI:25107"/>
    </ligandPart>
</feature>
<dbReference type="GO" id="GO:0016168">
    <property type="term" value="F:chlorophyll binding"/>
    <property type="evidence" value="ECO:0007669"/>
    <property type="project" value="UniProtKB-KW"/>
</dbReference>
<evidence type="ECO:0000256" key="5">
    <source>
        <dbReference type="PIRSR" id="PIRSR601344-1"/>
    </source>
</evidence>
<keyword evidence="4" id="KW-0934">Plastid</keyword>
<keyword evidence="6" id="KW-0472">Membrane</keyword>
<evidence type="ECO:0000256" key="6">
    <source>
        <dbReference type="SAM" id="Phobius"/>
    </source>
</evidence>
<dbReference type="Pfam" id="PF00504">
    <property type="entry name" value="Chloroa_b-bind"/>
    <property type="match status" value="2"/>
</dbReference>
<keyword evidence="6" id="KW-0812">Transmembrane</keyword>
<keyword evidence="2" id="KW-0150">Chloroplast</keyword>
<feature type="transmembrane region" description="Helical" evidence="6">
    <location>
        <begin position="150"/>
        <end position="171"/>
    </location>
</feature>
<feature type="binding site" evidence="5">
    <location>
        <position position="266"/>
    </location>
    <ligand>
        <name>chlorophyll a</name>
        <dbReference type="ChEBI" id="CHEBI:58416"/>
        <label>1</label>
    </ligand>
</feature>